<sequence length="151" mass="16192">MTTILVVYHSQGGNNRKMARAVAEGVNSIEGACANLKDALEAGLDDLLACDGVVIGSPEYFGYLSGAVKDFFDRTYEAARGKVFRKPYAVFVNAGNDGSGALRNIERICIGYQFKKVYEPIVVKGEITPEVLDACRLMGQTIAVGVSAGIY</sequence>
<feature type="domain" description="Flavodoxin-like" evidence="1">
    <location>
        <begin position="4"/>
        <end position="151"/>
    </location>
</feature>
<gene>
    <name evidence="2" type="primary">fldA</name>
    <name evidence="2" type="ORF">SCFA_1170005</name>
</gene>
<dbReference type="SUPFAM" id="SSF52218">
    <property type="entry name" value="Flavoproteins"/>
    <property type="match status" value="1"/>
</dbReference>
<reference evidence="2" key="1">
    <citation type="submission" date="2019-03" db="EMBL/GenBank/DDBJ databases">
        <authorList>
            <person name="Hao L."/>
        </authorList>
    </citation>
    <scope>NUCLEOTIDE SEQUENCE</scope>
</reference>
<proteinExistence type="predicted"/>
<protein>
    <submittedName>
        <fullName evidence="2">Flavodoxin</fullName>
    </submittedName>
</protein>
<dbReference type="PROSITE" id="PS50902">
    <property type="entry name" value="FLAVODOXIN_LIKE"/>
    <property type="match status" value="1"/>
</dbReference>
<dbReference type="InterPro" id="IPR008254">
    <property type="entry name" value="Flavodoxin/NO_synth"/>
</dbReference>
<name>A0A485LX51_9ZZZZ</name>
<dbReference type="GO" id="GO:0010181">
    <property type="term" value="F:FMN binding"/>
    <property type="evidence" value="ECO:0007669"/>
    <property type="project" value="InterPro"/>
</dbReference>
<dbReference type="InterPro" id="IPR029039">
    <property type="entry name" value="Flavoprotein-like_sf"/>
</dbReference>
<organism evidence="2">
    <name type="scientific">anaerobic digester metagenome</name>
    <dbReference type="NCBI Taxonomy" id="1263854"/>
    <lineage>
        <taxon>unclassified sequences</taxon>
        <taxon>metagenomes</taxon>
        <taxon>ecological metagenomes</taxon>
    </lineage>
</organism>
<dbReference type="EMBL" id="CAADRM010000021">
    <property type="protein sequence ID" value="VFU11851.1"/>
    <property type="molecule type" value="Genomic_DNA"/>
</dbReference>
<dbReference type="InterPro" id="IPR005025">
    <property type="entry name" value="FMN_Rdtase-like_dom"/>
</dbReference>
<accession>A0A485LX51</accession>
<dbReference type="GO" id="GO:0016491">
    <property type="term" value="F:oxidoreductase activity"/>
    <property type="evidence" value="ECO:0007669"/>
    <property type="project" value="InterPro"/>
</dbReference>
<evidence type="ECO:0000259" key="1">
    <source>
        <dbReference type="PROSITE" id="PS50902"/>
    </source>
</evidence>
<evidence type="ECO:0000313" key="2">
    <source>
        <dbReference type="EMBL" id="VFU11851.1"/>
    </source>
</evidence>
<dbReference type="Gene3D" id="3.40.50.360">
    <property type="match status" value="1"/>
</dbReference>
<dbReference type="Pfam" id="PF03358">
    <property type="entry name" value="FMN_red"/>
    <property type="match status" value="1"/>
</dbReference>
<dbReference type="AlphaFoldDB" id="A0A485LX51"/>